<dbReference type="SUPFAM" id="SSF81383">
    <property type="entry name" value="F-box domain"/>
    <property type="match status" value="1"/>
</dbReference>
<dbReference type="InterPro" id="IPR045140">
    <property type="entry name" value="SHCBP1-like"/>
</dbReference>
<dbReference type="PANTHER" id="PTHR14695:SF4">
    <property type="entry name" value="PROTEIN NESSUN DORMA"/>
    <property type="match status" value="1"/>
</dbReference>
<evidence type="ECO:0000313" key="3">
    <source>
        <dbReference type="Proteomes" id="UP001465755"/>
    </source>
</evidence>
<comment type="caution">
    <text evidence="2">The sequence shown here is derived from an EMBL/GenBank/DDBJ whole genome shotgun (WGS) entry which is preliminary data.</text>
</comment>
<dbReference type="EMBL" id="JALJOQ010000058">
    <property type="protein sequence ID" value="KAK9803520.1"/>
    <property type="molecule type" value="Genomic_DNA"/>
</dbReference>
<gene>
    <name evidence="2" type="ORF">WJX73_002270</name>
</gene>
<dbReference type="Proteomes" id="UP001465755">
    <property type="component" value="Unassembled WGS sequence"/>
</dbReference>
<accession>A0AAW1P1H0</accession>
<name>A0AAW1P1H0_9CHLO</name>
<dbReference type="Gene3D" id="1.20.1280.50">
    <property type="match status" value="1"/>
</dbReference>
<reference evidence="2 3" key="1">
    <citation type="journal article" date="2024" name="Nat. Commun.">
        <title>Phylogenomics reveals the evolutionary origins of lichenization in chlorophyte algae.</title>
        <authorList>
            <person name="Puginier C."/>
            <person name="Libourel C."/>
            <person name="Otte J."/>
            <person name="Skaloud P."/>
            <person name="Haon M."/>
            <person name="Grisel S."/>
            <person name="Petersen M."/>
            <person name="Berrin J.G."/>
            <person name="Delaux P.M."/>
            <person name="Dal Grande F."/>
            <person name="Keller J."/>
        </authorList>
    </citation>
    <scope>NUCLEOTIDE SEQUENCE [LARGE SCALE GENOMIC DNA]</scope>
    <source>
        <strain evidence="2 3">SAG 2036</strain>
    </source>
</reference>
<dbReference type="PANTHER" id="PTHR14695">
    <property type="entry name" value="SHC SH2-DOMAIN BINDING PROTEIN 1-RELATED"/>
    <property type="match status" value="1"/>
</dbReference>
<keyword evidence="3" id="KW-1185">Reference proteome</keyword>
<dbReference type="InterPro" id="IPR011050">
    <property type="entry name" value="Pectin_lyase_fold/virulence"/>
</dbReference>
<protein>
    <recommendedName>
        <fullName evidence="4">F-box domain-containing protein</fullName>
    </recommendedName>
</protein>
<organism evidence="2 3">
    <name type="scientific">Symbiochloris irregularis</name>
    <dbReference type="NCBI Taxonomy" id="706552"/>
    <lineage>
        <taxon>Eukaryota</taxon>
        <taxon>Viridiplantae</taxon>
        <taxon>Chlorophyta</taxon>
        <taxon>core chlorophytes</taxon>
        <taxon>Trebouxiophyceae</taxon>
        <taxon>Trebouxiales</taxon>
        <taxon>Trebouxiaceae</taxon>
        <taxon>Symbiochloris</taxon>
    </lineage>
</organism>
<proteinExistence type="predicted"/>
<evidence type="ECO:0000313" key="2">
    <source>
        <dbReference type="EMBL" id="KAK9803520.1"/>
    </source>
</evidence>
<feature type="compositionally biased region" description="Polar residues" evidence="1">
    <location>
        <begin position="200"/>
        <end position="219"/>
    </location>
</feature>
<evidence type="ECO:0008006" key="4">
    <source>
        <dbReference type="Google" id="ProtNLM"/>
    </source>
</evidence>
<dbReference type="SUPFAM" id="SSF51126">
    <property type="entry name" value="Pectin lyase-like"/>
    <property type="match status" value="1"/>
</dbReference>
<evidence type="ECO:0000256" key="1">
    <source>
        <dbReference type="SAM" id="MobiDB-lite"/>
    </source>
</evidence>
<sequence>MMHIKTEEGLSLLELDEGCLSRVLSHLAPLPDLFNVARVCQRFNSLATANRKALLVTATPPPPGSGIVASSGKPCRSAHRTLAAAVANSRAGDTILVEPCTPQDPFHEASNIIIAWPLQIIGLGTAPEDTKLTAVKGAETVLDFRASAKLYNVAVHHSMAPCIIHRKGRLTIQGSLLHSTTVRGLDHLVNPIVANAALPQPTTRSQGPQNSIYNQQTFKPPSMPPPKAESGLSMGGLLTVVETKILGGRGSQACFASGNSRVRNVRVIKLAGSNLFWRSGRA</sequence>
<feature type="region of interest" description="Disordered" evidence="1">
    <location>
        <begin position="199"/>
        <end position="231"/>
    </location>
</feature>
<dbReference type="AlphaFoldDB" id="A0AAW1P1H0"/>
<dbReference type="InterPro" id="IPR036047">
    <property type="entry name" value="F-box-like_dom_sf"/>
</dbReference>